<evidence type="ECO:0000313" key="5">
    <source>
        <dbReference type="Proteomes" id="UP001303473"/>
    </source>
</evidence>
<evidence type="ECO:0000259" key="3">
    <source>
        <dbReference type="Pfam" id="PF24808"/>
    </source>
</evidence>
<dbReference type="Proteomes" id="UP001303473">
    <property type="component" value="Unassembled WGS sequence"/>
</dbReference>
<feature type="region of interest" description="Disordered" evidence="1">
    <location>
        <begin position="1"/>
        <end position="29"/>
    </location>
</feature>
<feature type="transmembrane region" description="Helical" evidence="2">
    <location>
        <begin position="205"/>
        <end position="228"/>
    </location>
</feature>
<proteinExistence type="predicted"/>
<comment type="caution">
    <text evidence="4">The sequence shown here is derived from an EMBL/GenBank/DDBJ whole genome shotgun (WGS) entry which is preliminary data.</text>
</comment>
<dbReference type="Pfam" id="PF24808">
    <property type="entry name" value="DUF7707"/>
    <property type="match status" value="1"/>
</dbReference>
<evidence type="ECO:0000256" key="1">
    <source>
        <dbReference type="SAM" id="MobiDB-lite"/>
    </source>
</evidence>
<keyword evidence="2" id="KW-1133">Transmembrane helix</keyword>
<sequence length="229" mass="23891">MAPNSIKLQSQHQLRHNVSTRPRSRQHPNRNFKMVSFTTALFALASALVVSADYYIDPTSVPLATRQSWCNDELSTCPIICQQVPPGTTTTNTCDPKTLTYGCVCGNGLQPNVSEYSLTLPYHVCQQWGIQCVNACNGDNACQSACVQDHPCGAQNPAKVNATTSSTMSATASGATSTSSNQVFTGLAGQSTGTSSPSGNAAAPALAFGSAYGLVVVAGSLFAGFALML</sequence>
<protein>
    <recommendedName>
        <fullName evidence="3">DUF7707 domain-containing protein</fullName>
    </recommendedName>
</protein>
<evidence type="ECO:0000256" key="2">
    <source>
        <dbReference type="SAM" id="Phobius"/>
    </source>
</evidence>
<dbReference type="InterPro" id="IPR056124">
    <property type="entry name" value="DUF7707"/>
</dbReference>
<gene>
    <name evidence="4" type="ORF">QBC46DRAFT_362784</name>
</gene>
<name>A0AAN6NAD1_9PEZI</name>
<feature type="domain" description="DUF7707" evidence="3">
    <location>
        <begin position="55"/>
        <end position="157"/>
    </location>
</feature>
<keyword evidence="2" id="KW-0812">Transmembrane</keyword>
<feature type="compositionally biased region" description="Polar residues" evidence="1">
    <location>
        <begin position="1"/>
        <end position="21"/>
    </location>
</feature>
<keyword evidence="2" id="KW-0472">Membrane</keyword>
<dbReference type="PANTHER" id="PTHR38118:SF2">
    <property type="entry name" value="CDP-ALCOHOL PHOSPHATIDYLTRANSFERASE PROTEIN"/>
    <property type="match status" value="1"/>
</dbReference>
<reference evidence="5" key="1">
    <citation type="journal article" date="2023" name="Mol. Phylogenet. Evol.">
        <title>Genome-scale phylogeny and comparative genomics of the fungal order Sordariales.</title>
        <authorList>
            <person name="Hensen N."/>
            <person name="Bonometti L."/>
            <person name="Westerberg I."/>
            <person name="Brannstrom I.O."/>
            <person name="Guillou S."/>
            <person name="Cros-Aarteil S."/>
            <person name="Calhoun S."/>
            <person name="Haridas S."/>
            <person name="Kuo A."/>
            <person name="Mondo S."/>
            <person name="Pangilinan J."/>
            <person name="Riley R."/>
            <person name="LaButti K."/>
            <person name="Andreopoulos B."/>
            <person name="Lipzen A."/>
            <person name="Chen C."/>
            <person name="Yan M."/>
            <person name="Daum C."/>
            <person name="Ng V."/>
            <person name="Clum A."/>
            <person name="Steindorff A."/>
            <person name="Ohm R.A."/>
            <person name="Martin F."/>
            <person name="Silar P."/>
            <person name="Natvig D.O."/>
            <person name="Lalanne C."/>
            <person name="Gautier V."/>
            <person name="Ament-Velasquez S.L."/>
            <person name="Kruys A."/>
            <person name="Hutchinson M.I."/>
            <person name="Powell A.J."/>
            <person name="Barry K."/>
            <person name="Miller A.N."/>
            <person name="Grigoriev I.V."/>
            <person name="Debuchy R."/>
            <person name="Gladieux P."/>
            <person name="Hiltunen Thoren M."/>
            <person name="Johannesson H."/>
        </authorList>
    </citation>
    <scope>NUCLEOTIDE SEQUENCE [LARGE SCALE GENOMIC DNA]</scope>
    <source>
        <strain evidence="5">CBS 340.73</strain>
    </source>
</reference>
<keyword evidence="5" id="KW-1185">Reference proteome</keyword>
<dbReference type="AlphaFoldDB" id="A0AAN6NAD1"/>
<organism evidence="4 5">
    <name type="scientific">Diplogelasinospora grovesii</name>
    <dbReference type="NCBI Taxonomy" id="303347"/>
    <lineage>
        <taxon>Eukaryota</taxon>
        <taxon>Fungi</taxon>
        <taxon>Dikarya</taxon>
        <taxon>Ascomycota</taxon>
        <taxon>Pezizomycotina</taxon>
        <taxon>Sordariomycetes</taxon>
        <taxon>Sordariomycetidae</taxon>
        <taxon>Sordariales</taxon>
        <taxon>Diplogelasinosporaceae</taxon>
        <taxon>Diplogelasinospora</taxon>
    </lineage>
</organism>
<evidence type="ECO:0000313" key="4">
    <source>
        <dbReference type="EMBL" id="KAK3942114.1"/>
    </source>
</evidence>
<dbReference type="EMBL" id="MU853776">
    <property type="protein sequence ID" value="KAK3942114.1"/>
    <property type="molecule type" value="Genomic_DNA"/>
</dbReference>
<dbReference type="PANTHER" id="PTHR38118">
    <property type="entry name" value="ANCHORED CELL WALL PROTEIN 11-RELATED"/>
    <property type="match status" value="1"/>
</dbReference>
<accession>A0AAN6NAD1</accession>